<evidence type="ECO:0000313" key="2">
    <source>
        <dbReference type="EMBL" id="KWN14377.1"/>
    </source>
</evidence>
<sequence>MNQRNETLMALDGALAPLLAVVATATDGAAVFNDDGTTIRAQSPFELASIIRSNPPVAIAKREGAARWAWGFPGWEKYRDELQVAGFGEHTGISDKFLELAGFDRQELAKELAVLESLGHVAFVVRIGHAKGGA</sequence>
<feature type="chain" id="PRO_5007130161" evidence="1">
    <location>
        <begin position="26"/>
        <end position="134"/>
    </location>
</feature>
<organism evidence="2 3">
    <name type="scientific">Burkholderia territorii</name>
    <dbReference type="NCBI Taxonomy" id="1503055"/>
    <lineage>
        <taxon>Bacteria</taxon>
        <taxon>Pseudomonadati</taxon>
        <taxon>Pseudomonadota</taxon>
        <taxon>Betaproteobacteria</taxon>
        <taxon>Burkholderiales</taxon>
        <taxon>Burkholderiaceae</taxon>
        <taxon>Burkholderia</taxon>
        <taxon>Burkholderia cepacia complex</taxon>
    </lineage>
</organism>
<evidence type="ECO:0000313" key="3">
    <source>
        <dbReference type="Proteomes" id="UP000068016"/>
    </source>
</evidence>
<dbReference type="Proteomes" id="UP000068016">
    <property type="component" value="Unassembled WGS sequence"/>
</dbReference>
<evidence type="ECO:0000256" key="1">
    <source>
        <dbReference type="SAM" id="SignalP"/>
    </source>
</evidence>
<name>A0A108EMW9_9BURK</name>
<reference evidence="2 3" key="1">
    <citation type="submission" date="2015-11" db="EMBL/GenBank/DDBJ databases">
        <title>Expanding the genomic diversity of Burkholderia species for the development of highly accurate diagnostics.</title>
        <authorList>
            <person name="Sahl J."/>
            <person name="Keim P."/>
            <person name="Wagner D."/>
        </authorList>
    </citation>
    <scope>NUCLEOTIDE SEQUENCE [LARGE SCALE GENOMIC DNA]</scope>
    <source>
        <strain evidence="2 3">MSMB793WGS</strain>
    </source>
</reference>
<dbReference type="RefSeq" id="WP_060347616.1">
    <property type="nucleotide sequence ID" value="NZ_LPLZ01000048.1"/>
</dbReference>
<proteinExistence type="predicted"/>
<dbReference type="EMBL" id="LPLZ01000048">
    <property type="protein sequence ID" value="KWN14377.1"/>
    <property type="molecule type" value="Genomic_DNA"/>
</dbReference>
<comment type="caution">
    <text evidence="2">The sequence shown here is derived from an EMBL/GenBank/DDBJ whole genome shotgun (WGS) entry which is preliminary data.</text>
</comment>
<dbReference type="AlphaFoldDB" id="A0A108EMW9"/>
<gene>
    <name evidence="2" type="ORF">WT83_18190</name>
</gene>
<accession>A0A108EMW9</accession>
<feature type="signal peptide" evidence="1">
    <location>
        <begin position="1"/>
        <end position="25"/>
    </location>
</feature>
<keyword evidence="1" id="KW-0732">Signal</keyword>
<protein>
    <submittedName>
        <fullName evidence="2">Uncharacterized protein</fullName>
    </submittedName>
</protein>